<dbReference type="AlphaFoldDB" id="A0A0F9WMH7"/>
<dbReference type="EMBL" id="LAZR01000139">
    <property type="protein sequence ID" value="KKN87281.1"/>
    <property type="molecule type" value="Genomic_DNA"/>
</dbReference>
<feature type="domain" description="Lnb N-terminal periplasmic" evidence="1">
    <location>
        <begin position="272"/>
        <end position="420"/>
    </location>
</feature>
<accession>A0A0F9WMH7</accession>
<evidence type="ECO:0000259" key="1">
    <source>
        <dbReference type="Pfam" id="PF13387"/>
    </source>
</evidence>
<dbReference type="InterPro" id="IPR057166">
    <property type="entry name" value="DUF7844"/>
</dbReference>
<evidence type="ECO:0000313" key="3">
    <source>
        <dbReference type="EMBL" id="KKN87281.1"/>
    </source>
</evidence>
<name>A0A0F9WMH7_9ZZZZ</name>
<dbReference type="Pfam" id="PF25226">
    <property type="entry name" value="DUF7844"/>
    <property type="match status" value="1"/>
</dbReference>
<reference evidence="3" key="1">
    <citation type="journal article" date="2015" name="Nature">
        <title>Complex archaea that bridge the gap between prokaryotes and eukaryotes.</title>
        <authorList>
            <person name="Spang A."/>
            <person name="Saw J.H."/>
            <person name="Jorgensen S.L."/>
            <person name="Zaremba-Niedzwiedzka K."/>
            <person name="Martijn J."/>
            <person name="Lind A.E."/>
            <person name="van Eijk R."/>
            <person name="Schleper C."/>
            <person name="Guy L."/>
            <person name="Ettema T.J."/>
        </authorList>
    </citation>
    <scope>NUCLEOTIDE SEQUENCE</scope>
</reference>
<sequence length="650" mass="73484">MNLVFILIALCLWTAASSAASAFKLKLDHAGLTGPQQAASRQLLHSVEEVLPPRLKQHLGQHISLRWTESLPHEVMGKAFNKQILLNRRWLDAVVKNREATPAASLQYQRLKRELQKTLVRELAYFYDQGSFLSAHDRRLTSRCGARRKSIGAVGLPVECLGQTQRRFTFSDDPRLLELAGWPMRIGGRGEAELQNNQYLRSPDPHEIISPNKFVAVNLEYFLLDPEYSCRRPSLYDFFARHFDWAPANRIACASEYTFVDAGLNPERPALGSLNAARIYQVHYFLAEPGDGWASRWGHSMLRVVVCAPGRELGPDCLLDLDHHLVLSFQPVVGNAQVSIWGGLTGGYPVRLFLLPLREVVKNYTKFQLRSLQSFPLILSRDEQLGLIQRAIELHWSYDGAYYFLGNNCVMETLKLLRSGTDRHVFREIESVTPSGLLSLLKANGLVDDSLLAGLPQAQQYGYFFESYRERYRLMFKVVRERLGVPERKLEDWLDLSAQQRQAWIDLADQRSAVAMLLLEQAAYRREAVLVLHDFKEDHVTSDESSKAEPGSAAGLRRQLQHDSIFLGRPSDLLETGYGLPQTSERQQLAETSALGHQGLLVLAAQLDERALAMLDHERRVSLETSKHNAALLGKRIRELHLEAGGLVLP</sequence>
<feature type="domain" description="DUF7844" evidence="2">
    <location>
        <begin position="24"/>
        <end position="250"/>
    </location>
</feature>
<proteinExistence type="predicted"/>
<dbReference type="Pfam" id="PF13387">
    <property type="entry name" value="Lnb_N"/>
    <property type="match status" value="1"/>
</dbReference>
<organism evidence="3">
    <name type="scientific">marine sediment metagenome</name>
    <dbReference type="NCBI Taxonomy" id="412755"/>
    <lineage>
        <taxon>unclassified sequences</taxon>
        <taxon>metagenomes</taxon>
        <taxon>ecological metagenomes</taxon>
    </lineage>
</organism>
<gene>
    <name evidence="3" type="ORF">LCGC14_0259580</name>
</gene>
<dbReference type="InterPro" id="IPR025178">
    <property type="entry name" value="Lnb_N"/>
</dbReference>
<evidence type="ECO:0000259" key="2">
    <source>
        <dbReference type="Pfam" id="PF25226"/>
    </source>
</evidence>
<protein>
    <submittedName>
        <fullName evidence="3">Uncharacterized protein</fullName>
    </submittedName>
</protein>
<comment type="caution">
    <text evidence="3">The sequence shown here is derived from an EMBL/GenBank/DDBJ whole genome shotgun (WGS) entry which is preliminary data.</text>
</comment>